<evidence type="ECO:0000313" key="2">
    <source>
        <dbReference type="EMBL" id="XFO74773.1"/>
    </source>
</evidence>
<protein>
    <recommendedName>
        <fullName evidence="4">Peptidase family M50</fullName>
    </recommendedName>
</protein>
<keyword evidence="1" id="KW-0812">Transmembrane</keyword>
<accession>A0ABZ3J9P2</accession>
<evidence type="ECO:0000313" key="3">
    <source>
        <dbReference type="Proteomes" id="UP000216052"/>
    </source>
</evidence>
<keyword evidence="1" id="KW-1133">Transmembrane helix</keyword>
<sequence>MNNQIIMWSMLIIPWFTLPFMKKDSIKRFSPAIILTALIVTITHEIAHAFRWWIALDSIVPWGYITNISYSYGLFLVGTYWVFHFTYRRFWLYMLLNTAIGGLWVFPILHFLERMKIFQYVNINEWFLWLINIIIALIIYSYQVWHDHIFSLKD</sequence>
<reference evidence="2" key="1">
    <citation type="submission" date="2024-05" db="EMBL/GenBank/DDBJ databases">
        <title>Isolation and characterization of Sporomusa carbonis sp. nov., a carboxydotrophic hydrogenogen in the genus of Sporomusa isolated from a charcoal burning pile.</title>
        <authorList>
            <person name="Boeer T."/>
            <person name="Rosenbaum F."/>
            <person name="Eysell L."/>
            <person name="Mueller V."/>
            <person name="Daniel R."/>
            <person name="Poehlein A."/>
        </authorList>
    </citation>
    <scope>NUCLEOTIDE SEQUENCE [LARGE SCALE GENOMIC DNA]</scope>
    <source>
        <strain evidence="2">DSM 3132</strain>
    </source>
</reference>
<feature type="transmembrane region" description="Helical" evidence="1">
    <location>
        <begin position="90"/>
        <end position="111"/>
    </location>
</feature>
<feature type="transmembrane region" description="Helical" evidence="1">
    <location>
        <begin position="126"/>
        <end position="145"/>
    </location>
</feature>
<dbReference type="EMBL" id="CP155571">
    <property type="protein sequence ID" value="XFO74773.1"/>
    <property type="molecule type" value="Genomic_DNA"/>
</dbReference>
<feature type="transmembrane region" description="Helical" evidence="1">
    <location>
        <begin position="33"/>
        <end position="54"/>
    </location>
</feature>
<organism evidence="2 3">
    <name type="scientific">Sporomusa acidovorans (strain ATCC 49682 / DSM 3132 / Mol)</name>
    <dbReference type="NCBI Taxonomy" id="1123286"/>
    <lineage>
        <taxon>Bacteria</taxon>
        <taxon>Bacillati</taxon>
        <taxon>Bacillota</taxon>
        <taxon>Negativicutes</taxon>
        <taxon>Selenomonadales</taxon>
        <taxon>Sporomusaceae</taxon>
        <taxon>Sporomusa</taxon>
    </lineage>
</organism>
<dbReference type="RefSeq" id="WP_093793981.1">
    <property type="nucleotide sequence ID" value="NZ_CP155571.1"/>
</dbReference>
<dbReference type="Proteomes" id="UP000216052">
    <property type="component" value="Chromosome"/>
</dbReference>
<keyword evidence="3" id="KW-1185">Reference proteome</keyword>
<keyword evidence="1" id="KW-0472">Membrane</keyword>
<gene>
    <name evidence="2" type="ORF">SPACI_048840</name>
</gene>
<evidence type="ECO:0000256" key="1">
    <source>
        <dbReference type="SAM" id="Phobius"/>
    </source>
</evidence>
<proteinExistence type="predicted"/>
<feature type="transmembrane region" description="Helical" evidence="1">
    <location>
        <begin position="6"/>
        <end position="21"/>
    </location>
</feature>
<feature type="transmembrane region" description="Helical" evidence="1">
    <location>
        <begin position="60"/>
        <end position="83"/>
    </location>
</feature>
<evidence type="ECO:0008006" key="4">
    <source>
        <dbReference type="Google" id="ProtNLM"/>
    </source>
</evidence>
<name>A0ABZ3J9P2_SPOA4</name>